<accession>A0A6I4W062</accession>
<dbReference type="Proteomes" id="UP000430692">
    <property type="component" value="Unassembled WGS sequence"/>
</dbReference>
<protein>
    <submittedName>
        <fullName evidence="1">Uncharacterized protein</fullName>
    </submittedName>
</protein>
<gene>
    <name evidence="1" type="ORF">GSM42_18080</name>
</gene>
<organism evidence="1 2">
    <name type="scientific">Shimazuella alba</name>
    <dbReference type="NCBI Taxonomy" id="2690964"/>
    <lineage>
        <taxon>Bacteria</taxon>
        <taxon>Bacillati</taxon>
        <taxon>Bacillota</taxon>
        <taxon>Bacilli</taxon>
        <taxon>Bacillales</taxon>
        <taxon>Thermoactinomycetaceae</taxon>
        <taxon>Shimazuella</taxon>
    </lineage>
</organism>
<dbReference type="EMBL" id="WUUL01000016">
    <property type="protein sequence ID" value="MXQ55595.1"/>
    <property type="molecule type" value="Genomic_DNA"/>
</dbReference>
<sequence length="81" mass="9193">MMNKELKSIWRIESEGTFRGFGVNGYTILVNKTFITVLNSRRNVIEEVKSEDLQVNVPHRVLDGTAEVCRITLLKKEAAGQ</sequence>
<dbReference type="RefSeq" id="WP_160802946.1">
    <property type="nucleotide sequence ID" value="NZ_WUUL01000016.1"/>
</dbReference>
<dbReference type="AlphaFoldDB" id="A0A6I4W062"/>
<evidence type="ECO:0000313" key="1">
    <source>
        <dbReference type="EMBL" id="MXQ55595.1"/>
    </source>
</evidence>
<evidence type="ECO:0000313" key="2">
    <source>
        <dbReference type="Proteomes" id="UP000430692"/>
    </source>
</evidence>
<name>A0A6I4W062_9BACL</name>
<comment type="caution">
    <text evidence="1">The sequence shown here is derived from an EMBL/GenBank/DDBJ whole genome shotgun (WGS) entry which is preliminary data.</text>
</comment>
<keyword evidence="2" id="KW-1185">Reference proteome</keyword>
<proteinExistence type="predicted"/>
<reference evidence="1 2" key="1">
    <citation type="submission" date="2019-12" db="EMBL/GenBank/DDBJ databases">
        <title>Whole-genome analyses of novel actinobacteria.</title>
        <authorList>
            <person name="Sahin N."/>
            <person name="Saygin H."/>
        </authorList>
    </citation>
    <scope>NUCLEOTIDE SEQUENCE [LARGE SCALE GENOMIC DNA]</scope>
    <source>
        <strain evidence="1 2">KC615</strain>
    </source>
</reference>